<dbReference type="SUPFAM" id="SSF52540">
    <property type="entry name" value="P-loop containing nucleoside triphosphate hydrolases"/>
    <property type="match status" value="2"/>
</dbReference>
<feature type="transmembrane region" description="Helical" evidence="12">
    <location>
        <begin position="1260"/>
        <end position="1281"/>
    </location>
</feature>
<sequence length="1565" mass="176349">MLQAFSNSNSSLNGISASPSGFPPSESQPYEGLDAVAQEDIRELARTLTSQSSLLSREKHLAGTSGPNTSTAAASSSSSNQSIFTSEVKGVNPVFLDVNDPNYDETLDPRSDNFSSVRWVRNMAQVCENDLDFYKPFSLGCAWKNLSASGDSADISYQGTFGNMPVKYLKMGWRCISRHLFCRQHDKGEENGSTFQILKPMDGCIDPGELLVVLGRPGAGCTTLLKSISVNTHGFKVSPDTTITYNGFSNKEIQNHYRGEVVYNAETDIHIPHLTVFQTLYTVARLKTPRNRIKGVDRDTFAKHVTQVAMATYGLSHTADTKVGNDFVRGVSGGERKRVSIAEVSICGSKFQCWDNATRGLDSATALEFIKALKTQASITKSTATVAIYQCSKDAYDLFDKVCVLYDGYQIFFGPSKQAKKYFQRMGYVCPERQTTADYLTSITSPSERIIDENMVTHGIVIPQTAYEMSQYWIQSEECKRLQIQVSKNLDTDSSQKREQMKNAHIAKQSKRARPSSPYTVSFFLQVKYLLIRDFWRIRNDPSIQLFTVLSHAAMALILGSMFYKVMLSTTTTTFYYRGAAIFFAILFNAFSSLLEIFSLYETRPITEKHKTYSLYRPSADAFASTFSDVPTKLATAVTFNIPYYFLVNLRRNAGAFFFYFLINVVTVFAMSHLFRCIGSVSKTLPQAMVPASVLLLAFAMYTGFAIPRVQMLGWSKWISYINPLSFLFESLMINEFHGRNFPCAQYVPSGPTYVNATGDEVICSALGAIPGNDYVSGDDFIRINYGFRHKNKWRSLGIGLAYIIFFLFLYLFFCEYNEGAKQNGEMLVFPHSVVKKMKKRDIVFGKKRGNSPELSTPYSEKDVEMNNDSSVTDTRLLRDSDAAVMTNASIIAKKQFSSPSSSVSESNSFNKNGDIELSKSQAIFHWKNLCYDIPIKKEKRRILDNVDGWVKPGTLTALIGASGAGKTTLLDCLAERTTMGLITGDVFVNGRPRDESFPRSIGYCQQQDLHLKTATVRESLRFSAYLRQADNVSIEEKDKYVEEVIDVLDMKLYADAIVGVPGEGLNVEQRKRLTIGVELAGKPKLLVFLDEPTSGLDSQTAWSTCQLMKKLASRGQAILCTIHQPSALLMQEFDRLLFLQSGGQTVYFGELGKGCKTMINYFESHGAHKCPSDANPAEWMLEIVGAAPGSHASKDYFAIWRNSEEYKEMQNELDWMEQELPKLTEGSSNEEQKEFATSTLYQIKLVSYRLSHQYWRTPFYLWSKFFLAIVSELFIGFTFFKVDTSLQGLQNQMLAIFMFTVVFNPILQQYLPLFVQQRELYEARERPSRTFLKAFIVSQILVEIPWNLLAGTIAFFVYYYPVGFYRNASYANQLHERGALFWLFACAFYVYISSMGILVISCIEIAENAANLASLFFIMSLSFCGVLATSNILPRFWIFMYRVSPLTYLIDALLSVGLANARVVCSSEELLRIVPPSGMTCLEYMEPYIQSVGTGYLLDGSSKTECQFCQFSSTNDYLSTVSSSYSRRWMNYGIFSAYIVFDYCAAVFLYWLVRVPKKSKKLKK</sequence>
<evidence type="ECO:0000256" key="2">
    <source>
        <dbReference type="ARBA" id="ARBA00006012"/>
    </source>
</evidence>
<dbReference type="InterPro" id="IPR034001">
    <property type="entry name" value="ABCG_PDR_1"/>
</dbReference>
<comment type="similarity">
    <text evidence="2">Belongs to the ABC transporter superfamily. ABCG family. PDR (TC 3.A.1.205) subfamily.</text>
</comment>
<feature type="transmembrane region" description="Helical" evidence="12">
    <location>
        <begin position="1413"/>
        <end position="1434"/>
    </location>
</feature>
<evidence type="ECO:0000256" key="3">
    <source>
        <dbReference type="ARBA" id="ARBA00022448"/>
    </source>
</evidence>
<feature type="transmembrane region" description="Helical" evidence="12">
    <location>
        <begin position="688"/>
        <end position="707"/>
    </location>
</feature>
<evidence type="ECO:0000256" key="5">
    <source>
        <dbReference type="ARBA" id="ARBA00022737"/>
    </source>
</evidence>
<feature type="transmembrane region" description="Helical" evidence="12">
    <location>
        <begin position="544"/>
        <end position="564"/>
    </location>
</feature>
<dbReference type="EMBL" id="KY095906">
    <property type="protein sequence ID" value="API64839.1"/>
    <property type="molecule type" value="Genomic_DNA"/>
</dbReference>
<evidence type="ECO:0000259" key="13">
    <source>
        <dbReference type="PROSITE" id="PS50893"/>
    </source>
</evidence>
<feature type="transmembrane region" description="Helical" evidence="12">
    <location>
        <begin position="657"/>
        <end position="676"/>
    </location>
</feature>
<feature type="transmembrane region" description="Helical" evidence="12">
    <location>
        <begin position="1533"/>
        <end position="1554"/>
    </location>
</feature>
<dbReference type="GO" id="GO:1990961">
    <property type="term" value="P:xenobiotic detoxification by transmembrane export across the plasma membrane"/>
    <property type="evidence" value="ECO:0007669"/>
    <property type="project" value="InterPro"/>
</dbReference>
<keyword evidence="5" id="KW-0677">Repeat</keyword>
<dbReference type="Gene3D" id="3.40.50.300">
    <property type="entry name" value="P-loop containing nucleotide triphosphate hydrolases"/>
    <property type="match status" value="2"/>
</dbReference>
<feature type="transmembrane region" description="Helical" evidence="12">
    <location>
        <begin position="1293"/>
        <end position="1312"/>
    </location>
</feature>
<evidence type="ECO:0000256" key="1">
    <source>
        <dbReference type="ARBA" id="ARBA00004141"/>
    </source>
</evidence>
<evidence type="ECO:0000256" key="7">
    <source>
        <dbReference type="ARBA" id="ARBA00022840"/>
    </source>
</evidence>
<dbReference type="GO" id="GO:0016887">
    <property type="term" value="F:ATP hydrolysis activity"/>
    <property type="evidence" value="ECO:0007669"/>
    <property type="project" value="InterPro"/>
</dbReference>
<feature type="domain" description="ABC transporter" evidence="13">
    <location>
        <begin position="925"/>
        <end position="1168"/>
    </location>
</feature>
<dbReference type="InterPro" id="IPR013525">
    <property type="entry name" value="ABC2_TM"/>
</dbReference>
<dbReference type="Pfam" id="PF01061">
    <property type="entry name" value="ABC2_membrane"/>
    <property type="match status" value="2"/>
</dbReference>
<evidence type="ECO:0000256" key="4">
    <source>
        <dbReference type="ARBA" id="ARBA00022692"/>
    </source>
</evidence>
<keyword evidence="7" id="KW-0067">ATP-binding</keyword>
<dbReference type="SMART" id="SM00382">
    <property type="entry name" value="AAA"/>
    <property type="match status" value="2"/>
</dbReference>
<dbReference type="InterPro" id="IPR043926">
    <property type="entry name" value="ABCG_dom"/>
</dbReference>
<keyword evidence="4 12" id="KW-0812">Transmembrane</keyword>
<feature type="compositionally biased region" description="Low complexity" evidence="11">
    <location>
        <begin position="62"/>
        <end position="77"/>
    </location>
</feature>
<feature type="region of interest" description="Disordered" evidence="11">
    <location>
        <begin position="55"/>
        <end position="77"/>
    </location>
</feature>
<dbReference type="InterPro" id="IPR003439">
    <property type="entry name" value="ABC_transporter-like_ATP-bd"/>
</dbReference>
<evidence type="ECO:0000256" key="8">
    <source>
        <dbReference type="ARBA" id="ARBA00022989"/>
    </source>
</evidence>
<feature type="transmembrane region" description="Helical" evidence="12">
    <location>
        <begin position="797"/>
        <end position="814"/>
    </location>
</feature>
<evidence type="ECO:0000256" key="10">
    <source>
        <dbReference type="SAM" id="Coils"/>
    </source>
</evidence>
<comment type="subcellular location">
    <subcellularLocation>
        <location evidence="1">Membrane</location>
        <topology evidence="1">Multi-pass membrane protein</topology>
    </subcellularLocation>
</comment>
<dbReference type="InterPro" id="IPR010929">
    <property type="entry name" value="PDR_CDR_ABC"/>
</dbReference>
<dbReference type="FunFam" id="3.40.50.300:FF:000054">
    <property type="entry name" value="ABC multidrug transporter atrF"/>
    <property type="match status" value="1"/>
</dbReference>
<dbReference type="Pfam" id="PF00005">
    <property type="entry name" value="ABC_tran"/>
    <property type="match status" value="2"/>
</dbReference>
<organism evidence="14">
    <name type="scientific">Saccharomyces mikatae</name>
    <name type="common">Yeast</name>
    <dbReference type="NCBI Taxonomy" id="114525"/>
    <lineage>
        <taxon>Eukaryota</taxon>
        <taxon>Fungi</taxon>
        <taxon>Dikarya</taxon>
        <taxon>Ascomycota</taxon>
        <taxon>Saccharomycotina</taxon>
        <taxon>Saccharomycetes</taxon>
        <taxon>Saccharomycetales</taxon>
        <taxon>Saccharomycetaceae</taxon>
        <taxon>Saccharomyces</taxon>
    </lineage>
</organism>
<reference evidence="14" key="1">
    <citation type="submission" date="2016-11" db="EMBL/GenBank/DDBJ databases">
        <title>MtDNA analysis in Saccharomyces yeasts reveals revisions in 'Yeast genetic code' and suggests the evolutionary history of some species.</title>
        <authorList>
            <person name="Sulo P."/>
            <person name="Szaboova D."/>
            <person name="Szemes T."/>
        </authorList>
    </citation>
    <scope>NUCLEOTIDE SEQUENCE</scope>
    <source>
        <strain evidence="14">CBS 8839</strain>
    </source>
</reference>
<dbReference type="InterPro" id="IPR027417">
    <property type="entry name" value="P-loop_NTPase"/>
</dbReference>
<keyword evidence="3" id="KW-0813">Transport</keyword>
<evidence type="ECO:0000313" key="14">
    <source>
        <dbReference type="EMBL" id="API64839.1"/>
    </source>
</evidence>
<keyword evidence="8 12" id="KW-1133">Transmembrane helix</keyword>
<dbReference type="InterPro" id="IPR017871">
    <property type="entry name" value="ABC_transporter-like_CS"/>
</dbReference>
<dbReference type="GO" id="GO:0016020">
    <property type="term" value="C:membrane"/>
    <property type="evidence" value="ECO:0007669"/>
    <property type="project" value="UniProtKB-SubCell"/>
</dbReference>
<feature type="transmembrane region" description="Helical" evidence="12">
    <location>
        <begin position="1332"/>
        <end position="1360"/>
    </location>
</feature>
<dbReference type="Pfam" id="PF06422">
    <property type="entry name" value="PDR_CDR"/>
    <property type="match status" value="1"/>
</dbReference>
<proteinExistence type="inferred from homology"/>
<dbReference type="GO" id="GO:0005524">
    <property type="term" value="F:ATP binding"/>
    <property type="evidence" value="ECO:0007669"/>
    <property type="project" value="UniProtKB-KW"/>
</dbReference>
<dbReference type="PANTHER" id="PTHR19241">
    <property type="entry name" value="ATP-BINDING CASSETTE TRANSPORTER"/>
    <property type="match status" value="1"/>
</dbReference>
<dbReference type="FunFam" id="3.40.50.300:FF:001262">
    <property type="entry name" value="ABC transporter CDR4"/>
    <property type="match status" value="1"/>
</dbReference>
<dbReference type="Pfam" id="PF19055">
    <property type="entry name" value="ABC2_membrane_7"/>
    <property type="match status" value="1"/>
</dbReference>
<evidence type="ECO:0000256" key="6">
    <source>
        <dbReference type="ARBA" id="ARBA00022741"/>
    </source>
</evidence>
<feature type="transmembrane region" description="Helical" evidence="12">
    <location>
        <begin position="576"/>
        <end position="601"/>
    </location>
</feature>
<dbReference type="PROSITE" id="PS00211">
    <property type="entry name" value="ABC_TRANSPORTER_1"/>
    <property type="match status" value="1"/>
</dbReference>
<feature type="domain" description="ABC transporter" evidence="13">
    <location>
        <begin position="182"/>
        <end position="432"/>
    </location>
</feature>
<gene>
    <name evidence="14" type="primary">PDR10</name>
</gene>
<feature type="transmembrane region" description="Helical" evidence="12">
    <location>
        <begin position="1381"/>
        <end position="1407"/>
    </location>
</feature>
<feature type="compositionally biased region" description="Polar residues" evidence="11">
    <location>
        <begin position="1"/>
        <end position="19"/>
    </location>
</feature>
<keyword evidence="6" id="KW-0547">Nucleotide-binding</keyword>
<dbReference type="CDD" id="cd03232">
    <property type="entry name" value="ABCG_PDR_domain2"/>
    <property type="match status" value="1"/>
</dbReference>
<evidence type="ECO:0000256" key="9">
    <source>
        <dbReference type="ARBA" id="ARBA00023136"/>
    </source>
</evidence>
<accession>A0A1L4AA51</accession>
<dbReference type="GO" id="GO:0140359">
    <property type="term" value="F:ABC-type transporter activity"/>
    <property type="evidence" value="ECO:0007669"/>
    <property type="project" value="InterPro"/>
</dbReference>
<evidence type="ECO:0000256" key="11">
    <source>
        <dbReference type="SAM" id="MobiDB-lite"/>
    </source>
</evidence>
<dbReference type="CDD" id="cd03233">
    <property type="entry name" value="ABCG_PDR_domain1"/>
    <property type="match status" value="1"/>
</dbReference>
<keyword evidence="10" id="KW-0175">Coiled coil</keyword>
<dbReference type="Pfam" id="PF14510">
    <property type="entry name" value="ABC_trans_N"/>
    <property type="match status" value="1"/>
</dbReference>
<dbReference type="NCBIfam" id="TIGR00956">
    <property type="entry name" value="3a01205"/>
    <property type="match status" value="1"/>
</dbReference>
<feature type="coiled-coil region" evidence="10">
    <location>
        <begin position="1200"/>
        <end position="1227"/>
    </location>
</feature>
<protein>
    <submittedName>
        <fullName evidence="14">Pdr10p</fullName>
    </submittedName>
</protein>
<keyword evidence="9 12" id="KW-0472">Membrane</keyword>
<dbReference type="InterPro" id="IPR005285">
    <property type="entry name" value="Drug-R_PDR/CDR"/>
</dbReference>
<dbReference type="InterPro" id="IPR003593">
    <property type="entry name" value="AAA+_ATPase"/>
</dbReference>
<dbReference type="PROSITE" id="PS50893">
    <property type="entry name" value="ABC_TRANSPORTER_2"/>
    <property type="match status" value="2"/>
</dbReference>
<feature type="region of interest" description="Disordered" evidence="11">
    <location>
        <begin position="1"/>
        <end position="30"/>
    </location>
</feature>
<name>A0A1L4AA51_SACMI</name>
<evidence type="ECO:0000256" key="12">
    <source>
        <dbReference type="SAM" id="Phobius"/>
    </source>
</evidence>
<dbReference type="InterPro" id="IPR034003">
    <property type="entry name" value="ABCG_PDR_2"/>
</dbReference>
<dbReference type="InterPro" id="IPR029481">
    <property type="entry name" value="ABC_trans_N"/>
</dbReference>